<dbReference type="SUPFAM" id="SSF54427">
    <property type="entry name" value="NTF2-like"/>
    <property type="match status" value="1"/>
</dbReference>
<dbReference type="RefSeq" id="WP_093004903.1">
    <property type="nucleotide sequence ID" value="NZ_FNZZ01000002.1"/>
</dbReference>
<protein>
    <recommendedName>
        <fullName evidence="4">DUF4440 domain-containing protein</fullName>
    </recommendedName>
</protein>
<dbReference type="STRING" id="1855283.SAMN05216382_1544"/>
<evidence type="ECO:0000313" key="3">
    <source>
        <dbReference type="Proteomes" id="UP000199214"/>
    </source>
</evidence>
<dbReference type="Proteomes" id="UP000199214">
    <property type="component" value="Unassembled WGS sequence"/>
</dbReference>
<proteinExistence type="predicted"/>
<accession>A0A1H7MNW8</accession>
<reference evidence="3" key="1">
    <citation type="submission" date="2016-10" db="EMBL/GenBank/DDBJ databases">
        <authorList>
            <person name="Varghese N."/>
            <person name="Submissions S."/>
        </authorList>
    </citation>
    <scope>NUCLEOTIDE SEQUENCE [LARGE SCALE GENOMIC DNA]</scope>
    <source>
        <strain evidence="3">JS21-1</strain>
    </source>
</reference>
<feature type="signal peptide" evidence="1">
    <location>
        <begin position="1"/>
        <end position="15"/>
    </location>
</feature>
<evidence type="ECO:0008006" key="4">
    <source>
        <dbReference type="Google" id="ProtNLM"/>
    </source>
</evidence>
<dbReference type="InterPro" id="IPR032710">
    <property type="entry name" value="NTF2-like_dom_sf"/>
</dbReference>
<feature type="chain" id="PRO_5012746199" description="DUF4440 domain-containing protein" evidence="1">
    <location>
        <begin position="16"/>
        <end position="140"/>
    </location>
</feature>
<evidence type="ECO:0000313" key="2">
    <source>
        <dbReference type="EMBL" id="SEL12548.1"/>
    </source>
</evidence>
<gene>
    <name evidence="2" type="ORF">SAMN05216382_1544</name>
</gene>
<name>A0A1H7MNW8_9SPHN</name>
<dbReference type="OrthoDB" id="485556at2"/>
<keyword evidence="3" id="KW-1185">Reference proteome</keyword>
<evidence type="ECO:0000256" key="1">
    <source>
        <dbReference type="SAM" id="SignalP"/>
    </source>
</evidence>
<dbReference type="AlphaFoldDB" id="A0A1H7MNW8"/>
<keyword evidence="1" id="KW-0732">Signal</keyword>
<sequence length="140" mass="15224">MSLIASVLLASAAAAAPSATPDAARAVVQRYYAAIDRRDYRTAYRSWSRGGQASGQSYQQFVRGFANTRHTSVTTGAPGRPEGAAGSSYIRVPVTVRATLKNGTAQRFTGSYTLRRVNDVDGSTAEQRQWHIEDASLRRR</sequence>
<dbReference type="EMBL" id="FNZZ01000002">
    <property type="protein sequence ID" value="SEL12548.1"/>
    <property type="molecule type" value="Genomic_DNA"/>
</dbReference>
<organism evidence="2 3">
    <name type="scientific">Sphingomonas palmae</name>
    <dbReference type="NCBI Taxonomy" id="1855283"/>
    <lineage>
        <taxon>Bacteria</taxon>
        <taxon>Pseudomonadati</taxon>
        <taxon>Pseudomonadota</taxon>
        <taxon>Alphaproteobacteria</taxon>
        <taxon>Sphingomonadales</taxon>
        <taxon>Sphingomonadaceae</taxon>
        <taxon>Sphingomonas</taxon>
    </lineage>
</organism>